<comment type="caution">
    <text evidence="9">The sequence shown here is derived from an EMBL/GenBank/DDBJ whole genome shotgun (WGS) entry which is preliminary data.</text>
</comment>
<evidence type="ECO:0000256" key="4">
    <source>
        <dbReference type="ARBA" id="ARBA00022801"/>
    </source>
</evidence>
<feature type="domain" description="Peptidase M48" evidence="8">
    <location>
        <begin position="76"/>
        <end position="247"/>
    </location>
</feature>
<dbReference type="PANTHER" id="PTHR22726">
    <property type="entry name" value="METALLOENDOPEPTIDASE OMA1"/>
    <property type="match status" value="1"/>
</dbReference>
<dbReference type="Pfam" id="PF14559">
    <property type="entry name" value="TPR_19"/>
    <property type="match status" value="1"/>
</dbReference>
<dbReference type="InterPro" id="IPR051156">
    <property type="entry name" value="Mito/Outer_Membr_Metalloprot"/>
</dbReference>
<keyword evidence="5" id="KW-0862">Zinc</keyword>
<keyword evidence="4 9" id="KW-0378">Hydrolase</keyword>
<keyword evidence="6 9" id="KW-0482">Metalloprotease</keyword>
<evidence type="ECO:0000256" key="6">
    <source>
        <dbReference type="ARBA" id="ARBA00023049"/>
    </source>
</evidence>
<dbReference type="EMBL" id="JBHSBU010000001">
    <property type="protein sequence ID" value="MFC4159639.1"/>
    <property type="molecule type" value="Genomic_DNA"/>
</dbReference>
<evidence type="ECO:0000313" key="10">
    <source>
        <dbReference type="Proteomes" id="UP001595791"/>
    </source>
</evidence>
<dbReference type="GO" id="GO:0008237">
    <property type="term" value="F:metallopeptidase activity"/>
    <property type="evidence" value="ECO:0007669"/>
    <property type="project" value="UniProtKB-KW"/>
</dbReference>
<feature type="signal peptide" evidence="7">
    <location>
        <begin position="1"/>
        <end position="20"/>
    </location>
</feature>
<keyword evidence="2" id="KW-0645">Protease</keyword>
<organism evidence="9 10">
    <name type="scientific">Chitinimonas lacunae</name>
    <dbReference type="NCBI Taxonomy" id="1963018"/>
    <lineage>
        <taxon>Bacteria</taxon>
        <taxon>Pseudomonadati</taxon>
        <taxon>Pseudomonadota</taxon>
        <taxon>Betaproteobacteria</taxon>
        <taxon>Neisseriales</taxon>
        <taxon>Chitinibacteraceae</taxon>
        <taxon>Chitinimonas</taxon>
    </lineage>
</organism>
<dbReference type="SUPFAM" id="SSF48452">
    <property type="entry name" value="TPR-like"/>
    <property type="match status" value="1"/>
</dbReference>
<dbReference type="EC" id="3.4.24.-" evidence="9"/>
<dbReference type="InterPro" id="IPR011990">
    <property type="entry name" value="TPR-like_helical_dom_sf"/>
</dbReference>
<dbReference type="InterPro" id="IPR001915">
    <property type="entry name" value="Peptidase_M48"/>
</dbReference>
<dbReference type="Proteomes" id="UP001595791">
    <property type="component" value="Unassembled WGS sequence"/>
</dbReference>
<evidence type="ECO:0000256" key="1">
    <source>
        <dbReference type="ARBA" id="ARBA00001947"/>
    </source>
</evidence>
<reference evidence="10" key="1">
    <citation type="journal article" date="2019" name="Int. J. Syst. Evol. Microbiol.">
        <title>The Global Catalogue of Microorganisms (GCM) 10K type strain sequencing project: providing services to taxonomists for standard genome sequencing and annotation.</title>
        <authorList>
            <consortium name="The Broad Institute Genomics Platform"/>
            <consortium name="The Broad Institute Genome Sequencing Center for Infectious Disease"/>
            <person name="Wu L."/>
            <person name="Ma J."/>
        </authorList>
    </citation>
    <scope>NUCLEOTIDE SEQUENCE [LARGE SCALE GENOMIC DNA]</scope>
    <source>
        <strain evidence="10">LMG 29894</strain>
    </source>
</reference>
<gene>
    <name evidence="9" type="ORF">ACFOW7_09800</name>
</gene>
<proteinExistence type="predicted"/>
<evidence type="ECO:0000313" key="9">
    <source>
        <dbReference type="EMBL" id="MFC4159639.1"/>
    </source>
</evidence>
<evidence type="ECO:0000256" key="2">
    <source>
        <dbReference type="ARBA" id="ARBA00022670"/>
    </source>
</evidence>
<dbReference type="PANTHER" id="PTHR22726:SF1">
    <property type="entry name" value="METALLOENDOPEPTIDASE OMA1, MITOCHONDRIAL"/>
    <property type="match status" value="1"/>
</dbReference>
<comment type="cofactor">
    <cofactor evidence="1">
        <name>Zn(2+)</name>
        <dbReference type="ChEBI" id="CHEBI:29105"/>
    </cofactor>
</comment>
<dbReference type="Gene3D" id="3.30.2010.10">
    <property type="entry name" value="Metalloproteases ('zincins'), catalytic domain"/>
    <property type="match status" value="1"/>
</dbReference>
<name>A0ABV8MP05_9NEIS</name>
<keyword evidence="7" id="KW-0732">Signal</keyword>
<evidence type="ECO:0000256" key="5">
    <source>
        <dbReference type="ARBA" id="ARBA00022833"/>
    </source>
</evidence>
<evidence type="ECO:0000259" key="8">
    <source>
        <dbReference type="Pfam" id="PF01435"/>
    </source>
</evidence>
<evidence type="ECO:0000256" key="7">
    <source>
        <dbReference type="SAM" id="SignalP"/>
    </source>
</evidence>
<dbReference type="RefSeq" id="WP_378163621.1">
    <property type="nucleotide sequence ID" value="NZ_JBHSBU010000001.1"/>
</dbReference>
<feature type="chain" id="PRO_5046084826" evidence="7">
    <location>
        <begin position="21"/>
        <end position="481"/>
    </location>
</feature>
<keyword evidence="3" id="KW-0479">Metal-binding</keyword>
<accession>A0ABV8MP05</accession>
<dbReference type="Gene3D" id="1.25.40.10">
    <property type="entry name" value="Tetratricopeptide repeat domain"/>
    <property type="match status" value="1"/>
</dbReference>
<evidence type="ECO:0000256" key="3">
    <source>
        <dbReference type="ARBA" id="ARBA00022723"/>
    </source>
</evidence>
<protein>
    <submittedName>
        <fullName evidence="9">M48 family metalloprotease</fullName>
        <ecNumber evidence="9">3.4.24.-</ecNumber>
    </submittedName>
</protein>
<sequence length="481" mass="53758">MTRTLSLLALALLLVQSPGAVELPDLGDSSQAGLPPHEERKIAEMTARELRRSGEVIDDIEVTDFLSRLGYKLVSHSQDSRVPFRFYPLLSPEINAWAVPGGVIGINSGLVLLTQHESELAAVLSHEIAHVTQHHYARLLESQKGNSFMTLGALAVAILASRSNSEALPASLIASQNAMIQRYLDFSRDFEREADRVGIDTLQRAGYDSRAMPTFFDRMQRHYRNVDNGAFAFLRTHPVTAERLSDSQARAEKQPYRLLPDSPDYLFTREKLRGLQMGGPAALNYYSGTTAERKYADAAAQSYGYAHALFLIGRYDEAWNRLAEARRRHGRDHPMLAGLAARIRLEQGRFADARTLLGESRNRFPSAPGLLHGEIDLLLRQGETAEAVALIERTQQERRGDALLYKRLAEAHTQRSQPLQAHKAMAEYYAAIDETGAAIEQLRIALRSSSDFYQTAALEARIKELRAQQDPEQRKKTQAGQ</sequence>
<dbReference type="Pfam" id="PF01435">
    <property type="entry name" value="Peptidase_M48"/>
    <property type="match status" value="1"/>
</dbReference>
<keyword evidence="10" id="KW-1185">Reference proteome</keyword>